<accession>A0A6J5NTL5</accession>
<gene>
    <name evidence="1" type="ORF">UFOVP731_26</name>
</gene>
<sequence length="66" mass="7420">MITIKSHIDTIRVILSDLETQWPLTTGKIKMTWLIMVGKLAGELEELAQAEVDLLERNNAGSQAKR</sequence>
<evidence type="ECO:0000313" key="1">
    <source>
        <dbReference type="EMBL" id="CAB4160996.1"/>
    </source>
</evidence>
<reference evidence="1" key="1">
    <citation type="submission" date="2020-04" db="EMBL/GenBank/DDBJ databases">
        <authorList>
            <person name="Chiriac C."/>
            <person name="Salcher M."/>
            <person name="Ghai R."/>
            <person name="Kavagutti S V."/>
        </authorList>
    </citation>
    <scope>NUCLEOTIDE SEQUENCE</scope>
</reference>
<name>A0A6J5NTL5_9CAUD</name>
<dbReference type="EMBL" id="LR796705">
    <property type="protein sequence ID" value="CAB4160996.1"/>
    <property type="molecule type" value="Genomic_DNA"/>
</dbReference>
<organism evidence="1">
    <name type="scientific">uncultured Caudovirales phage</name>
    <dbReference type="NCBI Taxonomy" id="2100421"/>
    <lineage>
        <taxon>Viruses</taxon>
        <taxon>Duplodnaviria</taxon>
        <taxon>Heunggongvirae</taxon>
        <taxon>Uroviricota</taxon>
        <taxon>Caudoviricetes</taxon>
        <taxon>Peduoviridae</taxon>
        <taxon>Maltschvirus</taxon>
        <taxon>Maltschvirus maltsch</taxon>
    </lineage>
</organism>
<protein>
    <submittedName>
        <fullName evidence="1">Uncharacterized protein</fullName>
    </submittedName>
</protein>
<proteinExistence type="predicted"/>